<evidence type="ECO:0008006" key="3">
    <source>
        <dbReference type="Google" id="ProtNLM"/>
    </source>
</evidence>
<gene>
    <name evidence="1" type="ORF">Pan265_21480</name>
</gene>
<protein>
    <recommendedName>
        <fullName evidence="3">Lipoprotein</fullName>
    </recommendedName>
</protein>
<name>A0A518BZ89_9BACT</name>
<dbReference type="Proteomes" id="UP000320386">
    <property type="component" value="Chromosome"/>
</dbReference>
<dbReference type="AlphaFoldDB" id="A0A518BZ89"/>
<dbReference type="EMBL" id="CP036280">
    <property type="protein sequence ID" value="QDU72284.1"/>
    <property type="molecule type" value="Genomic_DNA"/>
</dbReference>
<reference evidence="1 2" key="1">
    <citation type="submission" date="2019-02" db="EMBL/GenBank/DDBJ databases">
        <title>Deep-cultivation of Planctomycetes and their phenomic and genomic characterization uncovers novel biology.</title>
        <authorList>
            <person name="Wiegand S."/>
            <person name="Jogler M."/>
            <person name="Boedeker C."/>
            <person name="Pinto D."/>
            <person name="Vollmers J."/>
            <person name="Rivas-Marin E."/>
            <person name="Kohn T."/>
            <person name="Peeters S.H."/>
            <person name="Heuer A."/>
            <person name="Rast P."/>
            <person name="Oberbeckmann S."/>
            <person name="Bunk B."/>
            <person name="Jeske O."/>
            <person name="Meyerdierks A."/>
            <person name="Storesund J.E."/>
            <person name="Kallscheuer N."/>
            <person name="Luecker S."/>
            <person name="Lage O.M."/>
            <person name="Pohl T."/>
            <person name="Merkel B.J."/>
            <person name="Hornburger P."/>
            <person name="Mueller R.-W."/>
            <person name="Bruemmer F."/>
            <person name="Labrenz M."/>
            <person name="Spormann A.M."/>
            <person name="Op den Camp H."/>
            <person name="Overmann J."/>
            <person name="Amann R."/>
            <person name="Jetten M.S.M."/>
            <person name="Mascher T."/>
            <person name="Medema M.H."/>
            <person name="Devos D.P."/>
            <person name="Kaster A.-K."/>
            <person name="Ovreas L."/>
            <person name="Rohde M."/>
            <person name="Galperin M.Y."/>
            <person name="Jogler C."/>
        </authorList>
    </citation>
    <scope>NUCLEOTIDE SEQUENCE [LARGE SCALE GENOMIC DNA]</scope>
    <source>
        <strain evidence="1 2">Pan265</strain>
    </source>
</reference>
<dbReference type="RefSeq" id="WP_145446457.1">
    <property type="nucleotide sequence ID" value="NZ_CP036280.1"/>
</dbReference>
<keyword evidence="2" id="KW-1185">Reference proteome</keyword>
<evidence type="ECO:0000313" key="1">
    <source>
        <dbReference type="EMBL" id="QDU72284.1"/>
    </source>
</evidence>
<dbReference type="PROSITE" id="PS51257">
    <property type="entry name" value="PROKAR_LIPOPROTEIN"/>
    <property type="match status" value="1"/>
</dbReference>
<evidence type="ECO:0000313" key="2">
    <source>
        <dbReference type="Proteomes" id="UP000320386"/>
    </source>
</evidence>
<organism evidence="1 2">
    <name type="scientific">Mucisphaera calidilacus</name>
    <dbReference type="NCBI Taxonomy" id="2527982"/>
    <lineage>
        <taxon>Bacteria</taxon>
        <taxon>Pseudomonadati</taxon>
        <taxon>Planctomycetota</taxon>
        <taxon>Phycisphaerae</taxon>
        <taxon>Phycisphaerales</taxon>
        <taxon>Phycisphaeraceae</taxon>
        <taxon>Mucisphaera</taxon>
    </lineage>
</organism>
<dbReference type="KEGG" id="mcad:Pan265_21480"/>
<accession>A0A518BZ89</accession>
<proteinExistence type="predicted"/>
<sequence>MVRVWLLVVVLVLGGGCASRRDAGPVDPAERVDVAAVVMRSDPGATFVLDPSRGGVERITRRVEEVEEGLIEVDLGAVGYEVWRRGEGGWRMTSQVDRIDGVRLAYEPGMPLRPDRLAPGEAWEGSGSVRIVELKDGSLRESGSYRTRVLVEVTASGLRLHERRRLDLRLAEVTVETRWDFDGRAGLVDQDSAITTHVLGLFPTREDRRIYRSGRNQD</sequence>